<feature type="domain" description="PiggyBac transposable element-derived protein" evidence="1">
    <location>
        <begin position="2"/>
        <end position="117"/>
    </location>
</feature>
<dbReference type="Proteomes" id="UP001314229">
    <property type="component" value="Unassembled WGS sequence"/>
</dbReference>
<name>A0AAV1PV69_SCOSC</name>
<comment type="caution">
    <text evidence="2">The sequence shown here is derived from an EMBL/GenBank/DDBJ whole genome shotgun (WGS) entry which is preliminary data.</text>
</comment>
<dbReference type="PANTHER" id="PTHR46599">
    <property type="entry name" value="PIGGYBAC TRANSPOSABLE ELEMENT-DERIVED PROTEIN 4"/>
    <property type="match status" value="1"/>
</dbReference>
<dbReference type="EMBL" id="CAWUFR010000295">
    <property type="protein sequence ID" value="CAK6975328.1"/>
    <property type="molecule type" value="Genomic_DNA"/>
</dbReference>
<proteinExistence type="predicted"/>
<dbReference type="Pfam" id="PF13843">
    <property type="entry name" value="DDE_Tnp_1_7"/>
    <property type="match status" value="1"/>
</dbReference>
<sequence>MVGTVRKNRSELPPQLLKTEHRPVQSSKFVYTADTTLVSYVPKKGENVVLMSTLHRDGQLCDQEHRKPEMIMDYNATKGGVDNLDKLVTAYSCKRKTLQWPLVIFFDMLDISAYNGFIIRMSLSPEWNRGKLQKRCLFFEELGKTLVRPQIKRRRHLPRTPVSAATVRRIQEEDEGATSCQIAEPPSAEPEIVASNKKKRCEGCGPKMDRKTQYTCTQCKKYICNAHTVKLCTFCMV</sequence>
<evidence type="ECO:0000259" key="1">
    <source>
        <dbReference type="Pfam" id="PF13843"/>
    </source>
</evidence>
<reference evidence="2 3" key="1">
    <citation type="submission" date="2024-01" db="EMBL/GenBank/DDBJ databases">
        <authorList>
            <person name="Alioto T."/>
            <person name="Alioto T."/>
            <person name="Gomez Garrido J."/>
        </authorList>
    </citation>
    <scope>NUCLEOTIDE SEQUENCE [LARGE SCALE GENOMIC DNA]</scope>
</reference>
<evidence type="ECO:0000313" key="3">
    <source>
        <dbReference type="Proteomes" id="UP001314229"/>
    </source>
</evidence>
<organism evidence="2 3">
    <name type="scientific">Scomber scombrus</name>
    <name type="common">Atlantic mackerel</name>
    <name type="synonym">Scomber vernalis</name>
    <dbReference type="NCBI Taxonomy" id="13677"/>
    <lineage>
        <taxon>Eukaryota</taxon>
        <taxon>Metazoa</taxon>
        <taxon>Chordata</taxon>
        <taxon>Craniata</taxon>
        <taxon>Vertebrata</taxon>
        <taxon>Euteleostomi</taxon>
        <taxon>Actinopterygii</taxon>
        <taxon>Neopterygii</taxon>
        <taxon>Teleostei</taxon>
        <taxon>Neoteleostei</taxon>
        <taxon>Acanthomorphata</taxon>
        <taxon>Pelagiaria</taxon>
        <taxon>Scombriformes</taxon>
        <taxon>Scombridae</taxon>
        <taxon>Scomber</taxon>
    </lineage>
</organism>
<dbReference type="AlphaFoldDB" id="A0AAV1PV69"/>
<accession>A0AAV1PV69</accession>
<dbReference type="InterPro" id="IPR029526">
    <property type="entry name" value="PGBD"/>
</dbReference>
<keyword evidence="3" id="KW-1185">Reference proteome</keyword>
<protein>
    <submittedName>
        <fullName evidence="2">PiggyBac transposable element-derived protein 4-like</fullName>
    </submittedName>
</protein>
<gene>
    <name evidence="2" type="ORF">FSCOSCO3_A028589</name>
</gene>
<dbReference type="PANTHER" id="PTHR46599:SF6">
    <property type="entry name" value="DUAL SPECIFICITY PHOSPHATASE 26"/>
    <property type="match status" value="1"/>
</dbReference>
<evidence type="ECO:0000313" key="2">
    <source>
        <dbReference type="EMBL" id="CAK6975328.1"/>
    </source>
</evidence>